<name>A0A097AP49_THEKI</name>
<evidence type="ECO:0000313" key="2">
    <source>
        <dbReference type="Proteomes" id="UP000029669"/>
    </source>
</evidence>
<dbReference type="EMBL" id="CP009170">
    <property type="protein sequence ID" value="AIS51573.1"/>
    <property type="molecule type" value="Genomic_DNA"/>
</dbReference>
<dbReference type="KEGG" id="tki:TKV_c03690"/>
<proteinExistence type="predicted"/>
<dbReference type="eggNOG" id="ENOG5032UUG">
    <property type="taxonomic scope" value="Bacteria"/>
</dbReference>
<sequence length="146" mass="17104">MMIMPLCYQQQIRYDGEITKHDKRQEISNTFVIKNNDKANNSSDIWKELSGKYNIRNASFSDIKNISYELYKAGQISLLDYGILTFDPSESPQRIKPNIFLTQFDSNGRMDWIAEYEARVNRDLKIGNTTGYLNNKRILNILKRLL</sequence>
<dbReference type="HOGENOM" id="CLU_1776577_0_0_9"/>
<gene>
    <name evidence="1" type="ORF">TKV_c03690</name>
</gene>
<accession>A0A097AP49</accession>
<dbReference type="AlphaFoldDB" id="A0A097AP49"/>
<evidence type="ECO:0000313" key="1">
    <source>
        <dbReference type="EMBL" id="AIS51573.1"/>
    </source>
</evidence>
<protein>
    <submittedName>
        <fullName evidence="1">Uncharacterized protein</fullName>
    </submittedName>
</protein>
<dbReference type="RefSeq" id="WP_012994526.1">
    <property type="nucleotide sequence ID" value="NZ_CP009170.1"/>
</dbReference>
<dbReference type="Proteomes" id="UP000029669">
    <property type="component" value="Chromosome"/>
</dbReference>
<dbReference type="OrthoDB" id="2706847at2"/>
<organism evidence="1 2">
    <name type="scientific">Thermoanaerobacter kivui</name>
    <name type="common">Acetogenium kivui</name>
    <dbReference type="NCBI Taxonomy" id="2325"/>
    <lineage>
        <taxon>Bacteria</taxon>
        <taxon>Bacillati</taxon>
        <taxon>Bacillota</taxon>
        <taxon>Clostridia</taxon>
        <taxon>Thermoanaerobacterales</taxon>
        <taxon>Thermoanaerobacteraceae</taxon>
        <taxon>Thermoanaerobacter</taxon>
    </lineage>
</organism>
<reference evidence="2" key="1">
    <citation type="journal article" date="2015" name="Genome Announc.">
        <title>Whole-Genome Sequences of 80 Environmental and Clinical Isolates of Burkholderia pseudomallei.</title>
        <authorList>
            <person name="Johnson S.L."/>
            <person name="Baker A.L."/>
            <person name="Chain P.S."/>
            <person name="Currie B.J."/>
            <person name="Daligault H.E."/>
            <person name="Davenport K.W."/>
            <person name="Davis C.B."/>
            <person name="Inglis T.J."/>
            <person name="Kaestli M."/>
            <person name="Koren S."/>
            <person name="Mayo M."/>
            <person name="Merritt A.J."/>
            <person name="Price E.P."/>
            <person name="Sarovich D.S."/>
            <person name="Warner J."/>
            <person name="Rosovitz M.J."/>
        </authorList>
    </citation>
    <scope>NUCLEOTIDE SEQUENCE [LARGE SCALE GENOMIC DNA]</scope>
    <source>
        <strain evidence="2">DSM 2030</strain>
    </source>
</reference>
<keyword evidence="2" id="KW-1185">Reference proteome</keyword>